<keyword evidence="1" id="KW-0808">Transferase</keyword>
<name>A0A699X315_TANCI</name>
<organism evidence="1">
    <name type="scientific">Tanacetum cinerariifolium</name>
    <name type="common">Dalmatian daisy</name>
    <name type="synonym">Chrysanthemum cinerariifolium</name>
    <dbReference type="NCBI Taxonomy" id="118510"/>
    <lineage>
        <taxon>Eukaryota</taxon>
        <taxon>Viridiplantae</taxon>
        <taxon>Streptophyta</taxon>
        <taxon>Embryophyta</taxon>
        <taxon>Tracheophyta</taxon>
        <taxon>Spermatophyta</taxon>
        <taxon>Magnoliopsida</taxon>
        <taxon>eudicotyledons</taxon>
        <taxon>Gunneridae</taxon>
        <taxon>Pentapetalae</taxon>
        <taxon>asterids</taxon>
        <taxon>campanulids</taxon>
        <taxon>Asterales</taxon>
        <taxon>Asteraceae</taxon>
        <taxon>Asteroideae</taxon>
        <taxon>Anthemideae</taxon>
        <taxon>Anthemidinae</taxon>
        <taxon>Tanacetum</taxon>
    </lineage>
</organism>
<reference evidence="1" key="1">
    <citation type="journal article" date="2019" name="Sci. Rep.">
        <title>Draft genome of Tanacetum cinerariifolium, the natural source of mosquito coil.</title>
        <authorList>
            <person name="Yamashiro T."/>
            <person name="Shiraishi A."/>
            <person name="Satake H."/>
            <person name="Nakayama K."/>
        </authorList>
    </citation>
    <scope>NUCLEOTIDE SEQUENCE</scope>
</reference>
<accession>A0A699X315</accession>
<evidence type="ECO:0000313" key="1">
    <source>
        <dbReference type="EMBL" id="GFD54117.1"/>
    </source>
</evidence>
<keyword evidence="1" id="KW-0548">Nucleotidyltransferase</keyword>
<dbReference type="EMBL" id="BKCJ011802539">
    <property type="protein sequence ID" value="GFD54117.1"/>
    <property type="molecule type" value="Genomic_DNA"/>
</dbReference>
<protein>
    <submittedName>
        <fullName evidence="1">Putative reverse transcriptase domain-containing protein</fullName>
    </submittedName>
</protein>
<dbReference type="GO" id="GO:0003964">
    <property type="term" value="F:RNA-directed DNA polymerase activity"/>
    <property type="evidence" value="ECO:0007669"/>
    <property type="project" value="UniProtKB-KW"/>
</dbReference>
<gene>
    <name evidence="1" type="ORF">Tci_926086</name>
</gene>
<comment type="caution">
    <text evidence="1">The sequence shown here is derived from an EMBL/GenBank/DDBJ whole genome shotgun (WGS) entry which is preliminary data.</text>
</comment>
<dbReference type="AlphaFoldDB" id="A0A699X315"/>
<proteinExistence type="predicted"/>
<sequence>MAMTIQSRVKRMILAAQSEAFKGENKPAKRLHGLDQQMESKEDGGCTLWDPLVGSVRTLIMDKAYTSRYLVYPGVDKTYHDLGDMY</sequence>
<keyword evidence="1" id="KW-0695">RNA-directed DNA polymerase</keyword>